<dbReference type="Proteomes" id="UP001293718">
    <property type="component" value="Unassembled WGS sequence"/>
</dbReference>
<organism evidence="1 2">
    <name type="scientific">Azohydromonas lata</name>
    <dbReference type="NCBI Taxonomy" id="45677"/>
    <lineage>
        <taxon>Bacteria</taxon>
        <taxon>Pseudomonadati</taxon>
        <taxon>Pseudomonadota</taxon>
        <taxon>Betaproteobacteria</taxon>
        <taxon>Burkholderiales</taxon>
        <taxon>Sphaerotilaceae</taxon>
        <taxon>Azohydromonas</taxon>
    </lineage>
</organism>
<protein>
    <submittedName>
        <fullName evidence="1">Uncharacterized protein</fullName>
    </submittedName>
</protein>
<reference evidence="1 2" key="1">
    <citation type="submission" date="2023-11" db="EMBL/GenBank/DDBJ databases">
        <title>Draft genome of Azohydromonas lata strain H1 (DSM1123), a polyhydroxyalkanoate producer.</title>
        <authorList>
            <person name="Traversa D."/>
            <person name="D'Addabbo P."/>
            <person name="Pazzani C."/>
            <person name="Manzari C."/>
            <person name="Chiara M."/>
            <person name="Scrascia M."/>
        </authorList>
    </citation>
    <scope>NUCLEOTIDE SEQUENCE [LARGE SCALE GENOMIC DNA]</scope>
    <source>
        <strain evidence="1 2">H1</strain>
    </source>
</reference>
<dbReference type="RefSeq" id="WP_322468724.1">
    <property type="nucleotide sequence ID" value="NZ_JAXOJX010000129.1"/>
</dbReference>
<comment type="caution">
    <text evidence="1">The sequence shown here is derived from an EMBL/GenBank/DDBJ whole genome shotgun (WGS) entry which is preliminary data.</text>
</comment>
<name>A0ABU5IRS7_9BURK</name>
<dbReference type="EMBL" id="JAXOJX010000129">
    <property type="protein sequence ID" value="MDZ5461603.1"/>
    <property type="molecule type" value="Genomic_DNA"/>
</dbReference>
<evidence type="ECO:0000313" key="2">
    <source>
        <dbReference type="Proteomes" id="UP001293718"/>
    </source>
</evidence>
<sequence>MAQHGRVIQRPGFQQDGMGHGAAGLVAADQTVALGLLAQLHVLGHGKSVQHHDADALQSQDPQPADVVHLASRQRPAQRQMACFHGVVPSPHARIQTLELDAHGRRRLVWQGHLHGMGLAIAPAAGRKRAEAQKHGHPAPE</sequence>
<keyword evidence="2" id="KW-1185">Reference proteome</keyword>
<accession>A0ABU5IRS7</accession>
<evidence type="ECO:0000313" key="1">
    <source>
        <dbReference type="EMBL" id="MDZ5461603.1"/>
    </source>
</evidence>
<gene>
    <name evidence="1" type="ORF">SM757_34015</name>
</gene>
<proteinExistence type="predicted"/>